<keyword evidence="5" id="KW-0812">Transmembrane</keyword>
<keyword evidence="4 5" id="KW-0808">Transferase</keyword>
<dbReference type="EC" id="2.4.1.-" evidence="5"/>
<evidence type="ECO:0000256" key="2">
    <source>
        <dbReference type="ARBA" id="ARBA00008919"/>
    </source>
</evidence>
<keyword evidence="3 5" id="KW-0328">Glycosyltransferase</keyword>
<evidence type="ECO:0000259" key="6">
    <source>
        <dbReference type="Pfam" id="PF00852"/>
    </source>
</evidence>
<keyword evidence="5" id="KW-0472">Membrane</keyword>
<dbReference type="InterPro" id="IPR001503">
    <property type="entry name" value="Glyco_trans_10"/>
</dbReference>
<proteinExistence type="inferred from homology"/>
<dbReference type="SUPFAM" id="SSF53756">
    <property type="entry name" value="UDP-Glycosyltransferase/glycogen phosphorylase"/>
    <property type="match status" value="1"/>
</dbReference>
<gene>
    <name evidence="7" type="ORF">WN51_07270</name>
</gene>
<evidence type="ECO:0000256" key="1">
    <source>
        <dbReference type="ARBA" id="ARBA00004922"/>
    </source>
</evidence>
<accession>A0A0M8ZQD0</accession>
<reference evidence="7 8" key="1">
    <citation type="submission" date="2015-07" db="EMBL/GenBank/DDBJ databases">
        <title>The genome of Melipona quadrifasciata.</title>
        <authorList>
            <person name="Pan H."/>
            <person name="Kapheim K."/>
        </authorList>
    </citation>
    <scope>NUCLEOTIDE SEQUENCE [LARGE SCALE GENOMIC DNA]</scope>
    <source>
        <strain evidence="7">0111107301</strain>
        <tissue evidence="7">Whole body</tissue>
    </source>
</reference>
<evidence type="ECO:0000256" key="3">
    <source>
        <dbReference type="ARBA" id="ARBA00022676"/>
    </source>
</evidence>
<dbReference type="AlphaFoldDB" id="A0A0M8ZQD0"/>
<dbReference type="PANTHER" id="PTHR11929">
    <property type="entry name" value="ALPHA- 1,3 -FUCOSYLTRANSFERASE"/>
    <property type="match status" value="1"/>
</dbReference>
<dbReference type="InterPro" id="IPR038577">
    <property type="entry name" value="GT10-like_C_sf"/>
</dbReference>
<evidence type="ECO:0000313" key="7">
    <source>
        <dbReference type="EMBL" id="KOX68777.1"/>
    </source>
</evidence>
<dbReference type="GO" id="GO:0032580">
    <property type="term" value="C:Golgi cisterna membrane"/>
    <property type="evidence" value="ECO:0007669"/>
    <property type="project" value="UniProtKB-SubCell"/>
</dbReference>
<dbReference type="STRING" id="166423.A0A0M8ZQD0"/>
<keyword evidence="8" id="KW-1185">Reference proteome</keyword>
<protein>
    <recommendedName>
        <fullName evidence="5">Fucosyltransferase</fullName>
        <ecNumber evidence="5">2.4.1.-</ecNumber>
    </recommendedName>
</protein>
<organism evidence="7 8">
    <name type="scientific">Melipona quadrifasciata</name>
    <dbReference type="NCBI Taxonomy" id="166423"/>
    <lineage>
        <taxon>Eukaryota</taxon>
        <taxon>Metazoa</taxon>
        <taxon>Ecdysozoa</taxon>
        <taxon>Arthropoda</taxon>
        <taxon>Hexapoda</taxon>
        <taxon>Insecta</taxon>
        <taxon>Pterygota</taxon>
        <taxon>Neoptera</taxon>
        <taxon>Endopterygota</taxon>
        <taxon>Hymenoptera</taxon>
        <taxon>Apocrita</taxon>
        <taxon>Aculeata</taxon>
        <taxon>Apoidea</taxon>
        <taxon>Anthophila</taxon>
        <taxon>Apidae</taxon>
        <taxon>Melipona</taxon>
    </lineage>
</organism>
<evidence type="ECO:0000256" key="5">
    <source>
        <dbReference type="RuleBase" id="RU003832"/>
    </source>
</evidence>
<keyword evidence="5" id="KW-0333">Golgi apparatus</keyword>
<dbReference type="InterPro" id="IPR055270">
    <property type="entry name" value="Glyco_tran_10_C"/>
</dbReference>
<evidence type="ECO:0000256" key="4">
    <source>
        <dbReference type="ARBA" id="ARBA00022679"/>
    </source>
</evidence>
<dbReference type="Pfam" id="PF00852">
    <property type="entry name" value="Glyco_transf_10"/>
    <property type="match status" value="1"/>
</dbReference>
<dbReference type="Proteomes" id="UP000053105">
    <property type="component" value="Unassembled WGS sequence"/>
</dbReference>
<comment type="similarity">
    <text evidence="2 5">Belongs to the glycosyltransferase 10 family.</text>
</comment>
<comment type="pathway">
    <text evidence="1">Protein modification; protein glycosylation.</text>
</comment>
<evidence type="ECO:0000313" key="8">
    <source>
        <dbReference type="Proteomes" id="UP000053105"/>
    </source>
</evidence>
<comment type="subcellular location">
    <subcellularLocation>
        <location evidence="5">Golgi apparatus</location>
        <location evidence="5">Golgi stack membrane</location>
        <topology evidence="5">Single-pass type II membrane protein</topology>
    </subcellularLocation>
</comment>
<dbReference type="EMBL" id="KQ435916">
    <property type="protein sequence ID" value="KOX68777.1"/>
    <property type="molecule type" value="Genomic_DNA"/>
</dbReference>
<feature type="domain" description="Fucosyltransferase C-terminal" evidence="6">
    <location>
        <begin position="2"/>
        <end position="83"/>
    </location>
</feature>
<dbReference type="Gene3D" id="3.40.50.11660">
    <property type="entry name" value="Glycosyl transferase family 10, C-terminal domain"/>
    <property type="match status" value="1"/>
</dbReference>
<dbReference type="OrthoDB" id="9993460at2759"/>
<sequence length="86" mass="10101">MKYIRVDSYGTCLNNAQLDKRLKENYLEILNNEDFLSFIANYKFTIAFENAVCDDYITEKLWRPLTVGSIPIYYGSPSFKVLKFII</sequence>
<dbReference type="UniPathway" id="UPA00378"/>
<name>A0A0M8ZQD0_9HYME</name>
<dbReference type="GO" id="GO:0046920">
    <property type="term" value="F:alpha-(1-&gt;3)-fucosyltransferase activity"/>
    <property type="evidence" value="ECO:0007669"/>
    <property type="project" value="TreeGrafter"/>
</dbReference>
<dbReference type="PANTHER" id="PTHR11929:SF194">
    <property type="entry name" value="ALPHA-(1,3)-FUCOSYLTRANSFERASE 10"/>
    <property type="match status" value="1"/>
</dbReference>